<dbReference type="Proteomes" id="UP000604083">
    <property type="component" value="Unassembled WGS sequence"/>
</dbReference>
<feature type="compositionally biased region" description="Basic residues" evidence="1">
    <location>
        <begin position="50"/>
        <end position="62"/>
    </location>
</feature>
<gene>
    <name evidence="2" type="ORF">JIN78_14280</name>
</gene>
<sequence>MKGRTDTRQESNKPDDHKVQVALERLAAKEEEKKAEKKCKVAQAEENRRRGAGKARGKRKAKLERSKLKKAKNDAAGKRKAELCLSPEEKEEEVDALRRPRYCKKKNRSSQGGLDGERVDTLASKVREIELKGGCKIGRTWARITPD</sequence>
<name>A0A934VM06_9BACT</name>
<accession>A0A934VM06</accession>
<dbReference type="RefSeq" id="WP_200392671.1">
    <property type="nucleotide sequence ID" value="NZ_JAENIO010000045.1"/>
</dbReference>
<feature type="compositionally biased region" description="Basic and acidic residues" evidence="1">
    <location>
        <begin position="29"/>
        <end position="49"/>
    </location>
</feature>
<evidence type="ECO:0000313" key="3">
    <source>
        <dbReference type="Proteomes" id="UP000604083"/>
    </source>
</evidence>
<feature type="compositionally biased region" description="Basic and acidic residues" evidence="1">
    <location>
        <begin position="63"/>
        <end position="81"/>
    </location>
</feature>
<reference evidence="2" key="1">
    <citation type="submission" date="2021-01" db="EMBL/GenBank/DDBJ databases">
        <title>Modified the classification status of verrucomicrobia.</title>
        <authorList>
            <person name="Feng X."/>
        </authorList>
    </citation>
    <scope>NUCLEOTIDE SEQUENCE</scope>
    <source>
        <strain evidence="2">KCTC 12986</strain>
    </source>
</reference>
<organism evidence="2 3">
    <name type="scientific">Roseibacillus ishigakijimensis</name>
    <dbReference type="NCBI Taxonomy" id="454146"/>
    <lineage>
        <taxon>Bacteria</taxon>
        <taxon>Pseudomonadati</taxon>
        <taxon>Verrucomicrobiota</taxon>
        <taxon>Verrucomicrobiia</taxon>
        <taxon>Verrucomicrobiales</taxon>
        <taxon>Verrucomicrobiaceae</taxon>
        <taxon>Roseibacillus</taxon>
    </lineage>
</organism>
<evidence type="ECO:0000256" key="1">
    <source>
        <dbReference type="SAM" id="MobiDB-lite"/>
    </source>
</evidence>
<proteinExistence type="predicted"/>
<protein>
    <submittedName>
        <fullName evidence="2">Uncharacterized protein</fullName>
    </submittedName>
</protein>
<feature type="region of interest" description="Disordered" evidence="1">
    <location>
        <begin position="29"/>
        <end position="81"/>
    </location>
</feature>
<comment type="caution">
    <text evidence="2">The sequence shown here is derived from an EMBL/GenBank/DDBJ whole genome shotgun (WGS) entry which is preliminary data.</text>
</comment>
<dbReference type="EMBL" id="JAENIO010000045">
    <property type="protein sequence ID" value="MBK1835234.1"/>
    <property type="molecule type" value="Genomic_DNA"/>
</dbReference>
<keyword evidence="3" id="KW-1185">Reference proteome</keyword>
<dbReference type="AlphaFoldDB" id="A0A934VM06"/>
<evidence type="ECO:0000313" key="2">
    <source>
        <dbReference type="EMBL" id="MBK1835234.1"/>
    </source>
</evidence>